<protein>
    <submittedName>
        <fullName evidence="1">Uncharacterized protein</fullName>
    </submittedName>
</protein>
<sequence>MDHAFGTHLN</sequence>
<evidence type="ECO:0000313" key="1">
    <source>
        <dbReference type="EMBL" id="MBX43853.1"/>
    </source>
</evidence>
<proteinExistence type="predicted"/>
<dbReference type="EMBL" id="GGEC01063369">
    <property type="protein sequence ID" value="MBX43853.1"/>
    <property type="molecule type" value="Transcribed_RNA"/>
</dbReference>
<organism evidence="1">
    <name type="scientific">Rhizophora mucronata</name>
    <name type="common">Asiatic mangrove</name>
    <dbReference type="NCBI Taxonomy" id="61149"/>
    <lineage>
        <taxon>Eukaryota</taxon>
        <taxon>Viridiplantae</taxon>
        <taxon>Streptophyta</taxon>
        <taxon>Embryophyta</taxon>
        <taxon>Tracheophyta</taxon>
        <taxon>Spermatophyta</taxon>
        <taxon>Magnoliopsida</taxon>
        <taxon>eudicotyledons</taxon>
        <taxon>Gunneridae</taxon>
        <taxon>Pentapetalae</taxon>
        <taxon>rosids</taxon>
        <taxon>fabids</taxon>
        <taxon>Malpighiales</taxon>
        <taxon>Rhizophoraceae</taxon>
        <taxon>Rhizophora</taxon>
    </lineage>
</organism>
<reference evidence="1" key="1">
    <citation type="submission" date="2018-02" db="EMBL/GenBank/DDBJ databases">
        <title>Rhizophora mucronata_Transcriptome.</title>
        <authorList>
            <person name="Meera S.P."/>
            <person name="Sreeshan A."/>
            <person name="Augustine A."/>
        </authorList>
    </citation>
    <scope>NUCLEOTIDE SEQUENCE</scope>
    <source>
        <tissue evidence="1">Leaf</tissue>
    </source>
</reference>
<accession>A0A2P2NN09</accession>
<name>A0A2P2NN09_RHIMU</name>